<dbReference type="EMBL" id="UYWX01000100">
    <property type="protein sequence ID" value="VDM17002.1"/>
    <property type="molecule type" value="Genomic_DNA"/>
</dbReference>
<accession>A0A0R3WJE6</accession>
<name>A0A0R3WJE6_HYDTA</name>
<evidence type="ECO:0000256" key="1">
    <source>
        <dbReference type="SAM" id="Coils"/>
    </source>
</evidence>
<protein>
    <submittedName>
        <fullName evidence="4">V-SNARE domain-containing protein</fullName>
    </submittedName>
</protein>
<evidence type="ECO:0000313" key="2">
    <source>
        <dbReference type="EMBL" id="VDM17002.1"/>
    </source>
</evidence>
<sequence>MSELPQFLMEVKTADMDILSDAVKSFNSVPSLPVNKFIVLPQFYHPTNVKKLQMDASLLRGKVEQLEEKLLLFRGLNTDLEAAADDVAATEAELLQLQRGDDLSHGLSGWK</sequence>
<dbReference type="AlphaFoldDB" id="A0A0R3WJE6"/>
<feature type="coiled-coil region" evidence="1">
    <location>
        <begin position="49"/>
        <end position="100"/>
    </location>
</feature>
<proteinExistence type="predicted"/>
<reference evidence="4" key="1">
    <citation type="submission" date="2017-02" db="UniProtKB">
        <authorList>
            <consortium name="WormBaseParasite"/>
        </authorList>
    </citation>
    <scope>IDENTIFICATION</scope>
</reference>
<reference evidence="2 3" key="2">
    <citation type="submission" date="2018-11" db="EMBL/GenBank/DDBJ databases">
        <authorList>
            <consortium name="Pathogen Informatics"/>
        </authorList>
    </citation>
    <scope>NUCLEOTIDE SEQUENCE [LARGE SCALE GENOMIC DNA]</scope>
</reference>
<dbReference type="Proteomes" id="UP000274429">
    <property type="component" value="Unassembled WGS sequence"/>
</dbReference>
<gene>
    <name evidence="2" type="ORF">TTAC_LOCUS795</name>
</gene>
<evidence type="ECO:0000313" key="4">
    <source>
        <dbReference type="WBParaSite" id="TTAC_0000079401-mRNA-1"/>
    </source>
</evidence>
<evidence type="ECO:0000313" key="3">
    <source>
        <dbReference type="Proteomes" id="UP000274429"/>
    </source>
</evidence>
<keyword evidence="3" id="KW-1185">Reference proteome</keyword>
<organism evidence="4">
    <name type="scientific">Hydatigena taeniaeformis</name>
    <name type="common">Feline tapeworm</name>
    <name type="synonym">Taenia taeniaeformis</name>
    <dbReference type="NCBI Taxonomy" id="6205"/>
    <lineage>
        <taxon>Eukaryota</taxon>
        <taxon>Metazoa</taxon>
        <taxon>Spiralia</taxon>
        <taxon>Lophotrochozoa</taxon>
        <taxon>Platyhelminthes</taxon>
        <taxon>Cestoda</taxon>
        <taxon>Eucestoda</taxon>
        <taxon>Cyclophyllidea</taxon>
        <taxon>Taeniidae</taxon>
        <taxon>Hydatigera</taxon>
    </lineage>
</organism>
<keyword evidence="1" id="KW-0175">Coiled coil</keyword>
<dbReference type="WBParaSite" id="TTAC_0000079401-mRNA-1">
    <property type="protein sequence ID" value="TTAC_0000079401-mRNA-1"/>
    <property type="gene ID" value="TTAC_0000079401"/>
</dbReference>
<dbReference type="OrthoDB" id="6243821at2759"/>